<protein>
    <submittedName>
        <fullName evidence="2">Uncharacterized protein</fullName>
    </submittedName>
</protein>
<dbReference type="VEuPathDB" id="FungiDB:EYZ11_009900"/>
<dbReference type="Proteomes" id="UP000308092">
    <property type="component" value="Unassembled WGS sequence"/>
</dbReference>
<gene>
    <name evidence="1" type="ORF">ATNIH1004_007768</name>
    <name evidence="2" type="ORF">EYZ11_009900</name>
</gene>
<sequence length="113" mass="13125">MILGSPRIAKLPVEVARKLQIRKLQILRCLYFRDDEKAVEIQYKLKREEGFMKVAEGRVSSYLVTAAQRNNYGVLFFRSGGPTYQEAADVRKQAGYKFSLMGLEFWSYLEHRG</sequence>
<dbReference type="OrthoDB" id="3800761at2759"/>
<keyword evidence="3" id="KW-1185">Reference proteome</keyword>
<evidence type="ECO:0000313" key="1">
    <source>
        <dbReference type="EMBL" id="KAA8646341.1"/>
    </source>
</evidence>
<comment type="caution">
    <text evidence="2">The sequence shown here is derived from an EMBL/GenBank/DDBJ whole genome shotgun (WGS) entry which is preliminary data.</text>
</comment>
<accession>A0A4S3J8T6</accession>
<dbReference type="GeneID" id="54330470"/>
<evidence type="ECO:0000313" key="2">
    <source>
        <dbReference type="EMBL" id="THC90638.1"/>
    </source>
</evidence>
<evidence type="ECO:0000313" key="4">
    <source>
        <dbReference type="Proteomes" id="UP000324241"/>
    </source>
</evidence>
<dbReference type="EMBL" id="SOSA01000498">
    <property type="protein sequence ID" value="THC90638.1"/>
    <property type="molecule type" value="Genomic_DNA"/>
</dbReference>
<dbReference type="EMBL" id="QUQM01000007">
    <property type="protein sequence ID" value="KAA8646341.1"/>
    <property type="molecule type" value="Genomic_DNA"/>
</dbReference>
<reference evidence="2 3" key="1">
    <citation type="submission" date="2019-03" db="EMBL/GenBank/DDBJ databases">
        <title>The genome sequence of a newly discovered highly antifungal drug resistant Aspergillus species, Aspergillus tanneri NIH 1004.</title>
        <authorList>
            <person name="Mounaud S."/>
            <person name="Singh I."/>
            <person name="Joardar V."/>
            <person name="Pakala S."/>
            <person name="Pakala S."/>
            <person name="Venepally P."/>
            <person name="Hoover J."/>
            <person name="Nierman W."/>
            <person name="Chung J."/>
            <person name="Losada L."/>
        </authorList>
    </citation>
    <scope>NUCLEOTIDE SEQUENCE [LARGE SCALE GENOMIC DNA]</scope>
    <source>
        <strain evidence="2 3">NIH1004</strain>
    </source>
</reference>
<proteinExistence type="predicted"/>
<evidence type="ECO:0000313" key="3">
    <source>
        <dbReference type="Proteomes" id="UP000308092"/>
    </source>
</evidence>
<dbReference type="AlphaFoldDB" id="A0A4S3J8T6"/>
<name>A0A4S3J8T6_9EURO</name>
<dbReference type="RefSeq" id="XP_033425702.1">
    <property type="nucleotide sequence ID" value="XM_033572387.1"/>
</dbReference>
<organism evidence="2 3">
    <name type="scientific">Aspergillus tanneri</name>
    <dbReference type="NCBI Taxonomy" id="1220188"/>
    <lineage>
        <taxon>Eukaryota</taxon>
        <taxon>Fungi</taxon>
        <taxon>Dikarya</taxon>
        <taxon>Ascomycota</taxon>
        <taxon>Pezizomycotina</taxon>
        <taxon>Eurotiomycetes</taxon>
        <taxon>Eurotiomycetidae</taxon>
        <taxon>Eurotiales</taxon>
        <taxon>Aspergillaceae</taxon>
        <taxon>Aspergillus</taxon>
        <taxon>Aspergillus subgen. Circumdati</taxon>
    </lineage>
</organism>
<reference evidence="1 4" key="2">
    <citation type="submission" date="2019-08" db="EMBL/GenBank/DDBJ databases">
        <title>The genome sequence of a newly discovered highly antifungal drug resistant Aspergillus species, Aspergillus tanneri NIH 1004.</title>
        <authorList>
            <person name="Mounaud S."/>
            <person name="Singh I."/>
            <person name="Joardar V."/>
            <person name="Pakala S."/>
            <person name="Pakala S."/>
            <person name="Venepally P."/>
            <person name="Chung J.K."/>
            <person name="Losada L."/>
            <person name="Nierman W.C."/>
        </authorList>
    </citation>
    <scope>NUCLEOTIDE SEQUENCE [LARGE SCALE GENOMIC DNA]</scope>
    <source>
        <strain evidence="1 4">NIH1004</strain>
    </source>
</reference>
<dbReference type="Proteomes" id="UP000324241">
    <property type="component" value="Unassembled WGS sequence"/>
</dbReference>